<name>A0A1Y0VUT4_PEDPE</name>
<keyword evidence="5" id="KW-0862">Zinc</keyword>
<protein>
    <submittedName>
        <fullName evidence="8">UPF0758 protein</fullName>
    </submittedName>
</protein>
<keyword evidence="4" id="KW-0378">Hydrolase</keyword>
<evidence type="ECO:0000256" key="4">
    <source>
        <dbReference type="ARBA" id="ARBA00022801"/>
    </source>
</evidence>
<dbReference type="GO" id="GO:0006508">
    <property type="term" value="P:proteolysis"/>
    <property type="evidence" value="ECO:0007669"/>
    <property type="project" value="UniProtKB-KW"/>
</dbReference>
<dbReference type="PROSITE" id="PS50249">
    <property type="entry name" value="MPN"/>
    <property type="match status" value="1"/>
</dbReference>
<dbReference type="GO" id="GO:0046872">
    <property type="term" value="F:metal ion binding"/>
    <property type="evidence" value="ECO:0007669"/>
    <property type="project" value="UniProtKB-KW"/>
</dbReference>
<proteinExistence type="inferred from homology"/>
<keyword evidence="2" id="KW-0645">Protease</keyword>
<dbReference type="Pfam" id="PF04002">
    <property type="entry name" value="RadC"/>
    <property type="match status" value="1"/>
</dbReference>
<keyword evidence="3" id="KW-0479">Metal-binding</keyword>
<feature type="domain" description="MPN" evidence="7">
    <location>
        <begin position="1"/>
        <end position="67"/>
    </location>
</feature>
<reference evidence="8 9" key="1">
    <citation type="submission" date="2017-05" db="EMBL/GenBank/DDBJ databases">
        <title>Genome sequence of Pediococcus pentosaceus strain SRCM100892.</title>
        <authorList>
            <person name="Cho S.H."/>
        </authorList>
    </citation>
    <scope>NUCLEOTIDE SEQUENCE [LARGE SCALE GENOMIC DNA]</scope>
    <source>
        <strain evidence="8 9">SRCM100892</strain>
    </source>
</reference>
<dbReference type="InterPro" id="IPR025657">
    <property type="entry name" value="RadC_JAB"/>
</dbReference>
<keyword evidence="6" id="KW-0482">Metalloprotease</keyword>
<dbReference type="Proteomes" id="UP000196118">
    <property type="component" value="Chromosome"/>
</dbReference>
<dbReference type="RefSeq" id="WP_002833714.1">
    <property type="nucleotide sequence ID" value="NZ_CP127868.1"/>
</dbReference>
<dbReference type="PANTHER" id="PTHR30471">
    <property type="entry name" value="DNA REPAIR PROTEIN RADC"/>
    <property type="match status" value="1"/>
</dbReference>
<evidence type="ECO:0000256" key="6">
    <source>
        <dbReference type="ARBA" id="ARBA00023049"/>
    </source>
</evidence>
<evidence type="ECO:0000256" key="5">
    <source>
        <dbReference type="ARBA" id="ARBA00022833"/>
    </source>
</evidence>
<dbReference type="InterPro" id="IPR020891">
    <property type="entry name" value="UPF0758_CS"/>
</dbReference>
<evidence type="ECO:0000256" key="2">
    <source>
        <dbReference type="ARBA" id="ARBA00022670"/>
    </source>
</evidence>
<dbReference type="InterPro" id="IPR001405">
    <property type="entry name" value="UPF0758"/>
</dbReference>
<gene>
    <name evidence="8" type="ORF">S100892_00791</name>
</gene>
<accession>A0A1Y0VUT4</accession>
<comment type="similarity">
    <text evidence="1">Belongs to the UPF0758 family.</text>
</comment>
<dbReference type="AlphaFoldDB" id="A0A1Y0VUT4"/>
<evidence type="ECO:0000313" key="9">
    <source>
        <dbReference type="Proteomes" id="UP000196118"/>
    </source>
</evidence>
<sequence length="67" mass="7540">MVEVLRVSANSFVLIHNHPSGNIEPSTNDLAFTKKMKKVGDLMGIRLIDHLIVGDQSYWSAAEKRFI</sequence>
<dbReference type="InterPro" id="IPR037518">
    <property type="entry name" value="MPN"/>
</dbReference>
<evidence type="ECO:0000256" key="1">
    <source>
        <dbReference type="ARBA" id="ARBA00010243"/>
    </source>
</evidence>
<evidence type="ECO:0000259" key="7">
    <source>
        <dbReference type="PROSITE" id="PS50249"/>
    </source>
</evidence>
<dbReference type="PROSITE" id="PS01302">
    <property type="entry name" value="UPF0758"/>
    <property type="match status" value="1"/>
</dbReference>
<dbReference type="PANTHER" id="PTHR30471:SF3">
    <property type="entry name" value="UPF0758 PROTEIN YEES-RELATED"/>
    <property type="match status" value="1"/>
</dbReference>
<organism evidence="8 9">
    <name type="scientific">Pediococcus pentosaceus</name>
    <dbReference type="NCBI Taxonomy" id="1255"/>
    <lineage>
        <taxon>Bacteria</taxon>
        <taxon>Bacillati</taxon>
        <taxon>Bacillota</taxon>
        <taxon>Bacilli</taxon>
        <taxon>Lactobacillales</taxon>
        <taxon>Lactobacillaceae</taxon>
        <taxon>Pediococcus</taxon>
    </lineage>
</organism>
<evidence type="ECO:0000256" key="3">
    <source>
        <dbReference type="ARBA" id="ARBA00022723"/>
    </source>
</evidence>
<dbReference type="GO" id="GO:0008237">
    <property type="term" value="F:metallopeptidase activity"/>
    <property type="evidence" value="ECO:0007669"/>
    <property type="project" value="UniProtKB-KW"/>
</dbReference>
<dbReference type="EMBL" id="CP021474">
    <property type="protein sequence ID" value="ARW19378.1"/>
    <property type="molecule type" value="Genomic_DNA"/>
</dbReference>
<dbReference type="Gene3D" id="3.40.140.10">
    <property type="entry name" value="Cytidine Deaminase, domain 2"/>
    <property type="match status" value="1"/>
</dbReference>
<evidence type="ECO:0000313" key="8">
    <source>
        <dbReference type="EMBL" id="ARW19378.1"/>
    </source>
</evidence>